<dbReference type="GO" id="GO:0006508">
    <property type="term" value="P:proteolysis"/>
    <property type="evidence" value="ECO:0007669"/>
    <property type="project" value="InterPro"/>
</dbReference>
<dbReference type="SUPFAM" id="SSF52096">
    <property type="entry name" value="ClpP/crotonase"/>
    <property type="match status" value="1"/>
</dbReference>
<evidence type="ECO:0000313" key="3">
    <source>
        <dbReference type="Proteomes" id="UP000262257"/>
    </source>
</evidence>
<feature type="non-terminal residue" evidence="2">
    <location>
        <position position="1"/>
    </location>
</feature>
<dbReference type="Pfam" id="PF03572">
    <property type="entry name" value="Peptidase_S41"/>
    <property type="match status" value="1"/>
</dbReference>
<dbReference type="Proteomes" id="UP000262257">
    <property type="component" value="Unassembled WGS sequence"/>
</dbReference>
<dbReference type="Gene3D" id="3.90.226.10">
    <property type="entry name" value="2-enoyl-CoA Hydratase, Chain A, domain 1"/>
    <property type="match status" value="1"/>
</dbReference>
<reference evidence="2 3" key="1">
    <citation type="journal article" date="2018" name="Nat. Biotechnol.">
        <title>A standardized bacterial taxonomy based on genome phylogeny substantially revises the tree of life.</title>
        <authorList>
            <person name="Parks D.H."/>
            <person name="Chuvochina M."/>
            <person name="Waite D.W."/>
            <person name="Rinke C."/>
            <person name="Skarshewski A."/>
            <person name="Chaumeil P.A."/>
            <person name="Hugenholtz P."/>
        </authorList>
    </citation>
    <scope>NUCLEOTIDE SEQUENCE [LARGE SCALE GENOMIC DNA]</scope>
    <source>
        <strain evidence="2">UBA10045</strain>
    </source>
</reference>
<dbReference type="EMBL" id="DPXL01000177">
    <property type="protein sequence ID" value="HCM32423.1"/>
    <property type="molecule type" value="Genomic_DNA"/>
</dbReference>
<protein>
    <submittedName>
        <fullName evidence="2">Peptidase S41</fullName>
    </submittedName>
</protein>
<accession>A0A3D3G338</accession>
<dbReference type="InterPro" id="IPR005151">
    <property type="entry name" value="Tail-specific_protease"/>
</dbReference>
<dbReference type="AlphaFoldDB" id="A0A3D3G338"/>
<evidence type="ECO:0000259" key="1">
    <source>
        <dbReference type="Pfam" id="PF03572"/>
    </source>
</evidence>
<proteinExistence type="predicted"/>
<sequence length="57" mass="6396">LPNGAALQMTVSHYYTPDGNMIEGRGIQPDQLFPMSPSIKEETYLDNVAELLLKKYP</sequence>
<gene>
    <name evidence="2" type="ORF">DIC32_14135</name>
</gene>
<organism evidence="2 3">
    <name type="scientific">Acinetobacter radioresistens</name>
    <dbReference type="NCBI Taxonomy" id="40216"/>
    <lineage>
        <taxon>Bacteria</taxon>
        <taxon>Pseudomonadati</taxon>
        <taxon>Pseudomonadota</taxon>
        <taxon>Gammaproteobacteria</taxon>
        <taxon>Moraxellales</taxon>
        <taxon>Moraxellaceae</taxon>
        <taxon>Acinetobacter</taxon>
    </lineage>
</organism>
<dbReference type="InterPro" id="IPR029045">
    <property type="entry name" value="ClpP/crotonase-like_dom_sf"/>
</dbReference>
<dbReference type="GO" id="GO:0008236">
    <property type="term" value="F:serine-type peptidase activity"/>
    <property type="evidence" value="ECO:0007669"/>
    <property type="project" value="InterPro"/>
</dbReference>
<evidence type="ECO:0000313" key="2">
    <source>
        <dbReference type="EMBL" id="HCM32423.1"/>
    </source>
</evidence>
<comment type="caution">
    <text evidence="2">The sequence shown here is derived from an EMBL/GenBank/DDBJ whole genome shotgun (WGS) entry which is preliminary data.</text>
</comment>
<name>A0A3D3G338_ACIRA</name>
<feature type="domain" description="Tail specific protease" evidence="1">
    <location>
        <begin position="1"/>
        <end position="31"/>
    </location>
</feature>